<evidence type="ECO:0000256" key="9">
    <source>
        <dbReference type="ARBA" id="ARBA00048925"/>
    </source>
</evidence>
<evidence type="ECO:0000256" key="6">
    <source>
        <dbReference type="ARBA" id="ARBA00022777"/>
    </source>
</evidence>
<accession>A0ABY8DFK6</accession>
<evidence type="ECO:0000256" key="7">
    <source>
        <dbReference type="ARBA" id="ARBA00022840"/>
    </source>
</evidence>
<evidence type="ECO:0000256" key="1">
    <source>
        <dbReference type="ARBA" id="ARBA00006219"/>
    </source>
</evidence>
<comment type="similarity">
    <text evidence="1 10">Belongs to the aminoglycoside phosphotransferase family.</text>
</comment>
<dbReference type="Gene3D" id="3.30.200.20">
    <property type="entry name" value="Phosphorylase Kinase, domain 1"/>
    <property type="match status" value="1"/>
</dbReference>
<evidence type="ECO:0000256" key="2">
    <source>
        <dbReference type="ARBA" id="ARBA00012193"/>
    </source>
</evidence>
<sequence>MQEIDLPPAFRDRLSGYTSEKDTLGQSASTVLLLRADGQPPLVVKHEKSGPFAELENEAARLEWLAAQGLPCPRVLGQAQHAGQRWLLVEAIEGIDLASSRLSPAERIVILADALRSLHRLDPAKCPFDHRLRSRIAAAEARMDAGLVDENDFDDERQGRTARELFGELQLRNPKDEQLVVTHGDACLPNIVAQGGRFAGFIDCGRLGVADLHQDIALACRSISYNLGKEWVQPFLGLYGLPNPDPEKLSFYCLLDEFF</sequence>
<dbReference type="InterPro" id="IPR051678">
    <property type="entry name" value="AGP_Transferase"/>
</dbReference>
<feature type="domain" description="Aminoglycoside phosphotransferase" evidence="11">
    <location>
        <begin position="25"/>
        <end position="251"/>
    </location>
</feature>
<keyword evidence="6 10" id="KW-0418">Kinase</keyword>
<evidence type="ECO:0000256" key="10">
    <source>
        <dbReference type="PIRNR" id="PIRNR000706"/>
    </source>
</evidence>
<name>A0ABY8DFK6_9HYPH</name>
<dbReference type="RefSeq" id="WP_280660991.1">
    <property type="nucleotide sequence ID" value="NZ_CP120373.1"/>
</dbReference>
<dbReference type="Proteomes" id="UP001229355">
    <property type="component" value="Chromosome 1"/>
</dbReference>
<organism evidence="12 13">
    <name type="scientific">Sinorhizobium garamanticum</name>
    <dbReference type="NCBI Taxonomy" id="680247"/>
    <lineage>
        <taxon>Bacteria</taxon>
        <taxon>Pseudomonadati</taxon>
        <taxon>Pseudomonadota</taxon>
        <taxon>Alphaproteobacteria</taxon>
        <taxon>Hyphomicrobiales</taxon>
        <taxon>Rhizobiaceae</taxon>
        <taxon>Sinorhizobium/Ensifer group</taxon>
        <taxon>Sinorhizobium</taxon>
    </lineage>
</organism>
<evidence type="ECO:0000313" key="12">
    <source>
        <dbReference type="EMBL" id="WEX89002.1"/>
    </source>
</evidence>
<gene>
    <name evidence="12" type="ORF">PZN02_001533</name>
</gene>
<evidence type="ECO:0000259" key="11">
    <source>
        <dbReference type="Pfam" id="PF01636"/>
    </source>
</evidence>
<reference evidence="12 13" key="1">
    <citation type="submission" date="2023-03" db="EMBL/GenBank/DDBJ databases">
        <authorList>
            <person name="Kaur S."/>
            <person name="Espinosa-Saiz D."/>
            <person name="Velazquez E."/>
            <person name="Menendez E."/>
            <person name="diCenzo G.C."/>
        </authorList>
    </citation>
    <scope>NUCLEOTIDE SEQUENCE [LARGE SCALE GENOMIC DNA]</scope>
    <source>
        <strain evidence="12 13">LMG 24692</strain>
    </source>
</reference>
<evidence type="ECO:0000256" key="4">
    <source>
        <dbReference type="ARBA" id="ARBA00022679"/>
    </source>
</evidence>
<keyword evidence="4 10" id="KW-0808">Transferase</keyword>
<keyword evidence="7 10" id="KW-0067">ATP-binding</keyword>
<evidence type="ECO:0000256" key="8">
    <source>
        <dbReference type="ARBA" id="ARBA00023251"/>
    </source>
</evidence>
<keyword evidence="13" id="KW-1185">Reference proteome</keyword>
<protein>
    <recommendedName>
        <fullName evidence="3">Aminoglycoside 3'-phosphotransferase</fullName>
        <ecNumber evidence="2">2.7.1.95</ecNumber>
    </recommendedName>
</protein>
<dbReference type="NCBIfam" id="NF032898">
    <property type="entry name" value="APH_3p_II"/>
    <property type="match status" value="1"/>
</dbReference>
<proteinExistence type="inferred from homology"/>
<dbReference type="InterPro" id="IPR011009">
    <property type="entry name" value="Kinase-like_dom_sf"/>
</dbReference>
<evidence type="ECO:0000313" key="13">
    <source>
        <dbReference type="Proteomes" id="UP001229355"/>
    </source>
</evidence>
<dbReference type="PIRSF" id="PIRSF000706">
    <property type="entry name" value="Kanamycin_kin"/>
    <property type="match status" value="1"/>
</dbReference>
<evidence type="ECO:0000256" key="3">
    <source>
        <dbReference type="ARBA" id="ARBA00017903"/>
    </source>
</evidence>
<dbReference type="NCBIfam" id="NF033068">
    <property type="entry name" value="APH_3p"/>
    <property type="match status" value="1"/>
</dbReference>
<dbReference type="PANTHER" id="PTHR21310">
    <property type="entry name" value="AMINOGLYCOSIDE PHOSPHOTRANSFERASE-RELATED-RELATED"/>
    <property type="match status" value="1"/>
</dbReference>
<dbReference type="InterPro" id="IPR002575">
    <property type="entry name" value="Aminoglycoside_PTrfase"/>
</dbReference>
<keyword evidence="5 10" id="KW-0547">Nucleotide-binding</keyword>
<dbReference type="SUPFAM" id="SSF56112">
    <property type="entry name" value="Protein kinase-like (PK-like)"/>
    <property type="match status" value="1"/>
</dbReference>
<comment type="catalytic activity">
    <reaction evidence="9">
        <text>kanamycin A + ATP = kanamycin 3'-phosphate + ADP + H(+)</text>
        <dbReference type="Rhea" id="RHEA:24256"/>
        <dbReference type="ChEBI" id="CHEBI:15378"/>
        <dbReference type="ChEBI" id="CHEBI:30616"/>
        <dbReference type="ChEBI" id="CHEBI:57909"/>
        <dbReference type="ChEBI" id="CHEBI:58214"/>
        <dbReference type="ChEBI" id="CHEBI:456216"/>
        <dbReference type="EC" id="2.7.1.95"/>
    </reaction>
</comment>
<dbReference type="EC" id="2.7.1.95" evidence="2"/>
<evidence type="ECO:0000256" key="5">
    <source>
        <dbReference type="ARBA" id="ARBA00022741"/>
    </source>
</evidence>
<dbReference type="InterPro" id="IPR024165">
    <property type="entry name" value="Kan/Strep_kinase"/>
</dbReference>
<dbReference type="Gene3D" id="3.90.1200.10">
    <property type="match status" value="1"/>
</dbReference>
<dbReference type="PANTHER" id="PTHR21310:SF41">
    <property type="entry name" value="3'-PHOSPHOTRANSFERASE, PUTATIVE-RELATED"/>
    <property type="match status" value="1"/>
</dbReference>
<dbReference type="CDD" id="cd05150">
    <property type="entry name" value="APH"/>
    <property type="match status" value="1"/>
</dbReference>
<keyword evidence="8 10" id="KW-0046">Antibiotic resistance</keyword>
<dbReference type="EMBL" id="CP120373">
    <property type="protein sequence ID" value="WEX89002.1"/>
    <property type="molecule type" value="Genomic_DNA"/>
</dbReference>
<dbReference type="Pfam" id="PF01636">
    <property type="entry name" value="APH"/>
    <property type="match status" value="1"/>
</dbReference>